<dbReference type="AlphaFoldDB" id="A0A9D2KGZ3"/>
<reference evidence="6" key="1">
    <citation type="journal article" date="2021" name="PeerJ">
        <title>Extensive microbial diversity within the chicken gut microbiome revealed by metagenomics and culture.</title>
        <authorList>
            <person name="Gilroy R."/>
            <person name="Ravi A."/>
            <person name="Getino M."/>
            <person name="Pursley I."/>
            <person name="Horton D.L."/>
            <person name="Alikhan N.F."/>
            <person name="Baker D."/>
            <person name="Gharbi K."/>
            <person name="Hall N."/>
            <person name="Watson M."/>
            <person name="Adriaenssens E.M."/>
            <person name="Foster-Nyarko E."/>
            <person name="Jarju S."/>
            <person name="Secka A."/>
            <person name="Antonio M."/>
            <person name="Oren A."/>
            <person name="Chaudhuri R.R."/>
            <person name="La Ragione R."/>
            <person name="Hildebrand F."/>
            <person name="Pallen M.J."/>
        </authorList>
    </citation>
    <scope>NUCLEOTIDE SEQUENCE</scope>
    <source>
        <strain evidence="6">ChiHjej8B7-3636</strain>
    </source>
</reference>
<dbReference type="PIRSF" id="PIRSF001365">
    <property type="entry name" value="DHDPS"/>
    <property type="match status" value="1"/>
</dbReference>
<name>A0A9D2KGZ3_9MICO</name>
<dbReference type="PRINTS" id="PR00146">
    <property type="entry name" value="DHPICSNTHASE"/>
</dbReference>
<evidence type="ECO:0000313" key="7">
    <source>
        <dbReference type="Proteomes" id="UP000824220"/>
    </source>
</evidence>
<comment type="caution">
    <text evidence="6">The sequence shown here is derived from an EMBL/GenBank/DDBJ whole genome shotgun (WGS) entry which is preliminary data.</text>
</comment>
<feature type="binding site" evidence="5">
    <location>
        <position position="209"/>
    </location>
    <ligand>
        <name>pyruvate</name>
        <dbReference type="ChEBI" id="CHEBI:15361"/>
    </ligand>
</feature>
<dbReference type="InterPro" id="IPR013785">
    <property type="entry name" value="Aldolase_TIM"/>
</dbReference>
<evidence type="ECO:0000256" key="2">
    <source>
        <dbReference type="ARBA" id="ARBA00023270"/>
    </source>
</evidence>
<organism evidence="6 7">
    <name type="scientific">Candidatus Microbacterium stercoravium</name>
    <dbReference type="NCBI Taxonomy" id="2838697"/>
    <lineage>
        <taxon>Bacteria</taxon>
        <taxon>Bacillati</taxon>
        <taxon>Actinomycetota</taxon>
        <taxon>Actinomycetes</taxon>
        <taxon>Micrococcales</taxon>
        <taxon>Microbacteriaceae</taxon>
        <taxon>Microbacterium</taxon>
    </lineage>
</organism>
<gene>
    <name evidence="6" type="ORF">H9800_00130</name>
</gene>
<dbReference type="SUPFAM" id="SSF51569">
    <property type="entry name" value="Aldolase"/>
    <property type="match status" value="1"/>
</dbReference>
<feature type="active site" description="Schiff-base intermediate with substrate" evidence="4">
    <location>
        <position position="168"/>
    </location>
</feature>
<dbReference type="Pfam" id="PF00701">
    <property type="entry name" value="DHDPS"/>
    <property type="match status" value="1"/>
</dbReference>
<dbReference type="Gene3D" id="3.20.20.70">
    <property type="entry name" value="Aldolase class I"/>
    <property type="match status" value="1"/>
</dbReference>
<sequence>MVNATVADISVLSAALATPYDARGEVDEVKIEQVVDAYIARGVEGVYCCGSSGEGLLLSADERVRVVRAAARAAGGRVPVIAHVGALSTREAIELAVRSEEAGAVAVSMVPPIYYSYGPDAIAAHYRAVMDAVELPMILYNIPQFTGTEFDPASAADLLSDDRVIGVKQTAHNMFHLERMRQAFPDKAFIGGFDEVFVSAIAAGASGAIGTTIGFQIELFRAAREFVRRGDLAAAQRVQARINEVVAELVDIDVFPAAKHVSGAPFGGLGGCRAPFLPLTSEGRARADRLVDLVARHVESTAAEVGA</sequence>
<dbReference type="EMBL" id="DXAM01000003">
    <property type="protein sequence ID" value="HJA03257.1"/>
    <property type="molecule type" value="Genomic_DNA"/>
</dbReference>
<evidence type="ECO:0000313" key="6">
    <source>
        <dbReference type="EMBL" id="HJA03257.1"/>
    </source>
</evidence>
<dbReference type="PANTHER" id="PTHR42849:SF1">
    <property type="entry name" value="N-ACETYLNEURAMINATE LYASE"/>
    <property type="match status" value="1"/>
</dbReference>
<reference evidence="6" key="2">
    <citation type="submission" date="2021-04" db="EMBL/GenBank/DDBJ databases">
        <authorList>
            <person name="Gilroy R."/>
        </authorList>
    </citation>
    <scope>NUCLEOTIDE SEQUENCE</scope>
    <source>
        <strain evidence="6">ChiHjej8B7-3636</strain>
    </source>
</reference>
<comment type="similarity">
    <text evidence="3">Belongs to the DapA family.</text>
</comment>
<dbReference type="InterPro" id="IPR020625">
    <property type="entry name" value="Schiff_base-form_aldolases_AS"/>
</dbReference>
<evidence type="ECO:0000256" key="5">
    <source>
        <dbReference type="PIRSR" id="PIRSR001365-2"/>
    </source>
</evidence>
<dbReference type="GO" id="GO:0008747">
    <property type="term" value="F:N-acetylneuraminate lyase activity"/>
    <property type="evidence" value="ECO:0007669"/>
    <property type="project" value="TreeGrafter"/>
</dbReference>
<feature type="active site" description="Proton donor/acceptor" evidence="4">
    <location>
        <position position="140"/>
    </location>
</feature>
<dbReference type="PANTHER" id="PTHR42849">
    <property type="entry name" value="N-ACETYLNEURAMINATE LYASE"/>
    <property type="match status" value="1"/>
</dbReference>
<proteinExistence type="inferred from homology"/>
<evidence type="ECO:0000256" key="3">
    <source>
        <dbReference type="PIRNR" id="PIRNR001365"/>
    </source>
</evidence>
<dbReference type="InterPro" id="IPR002220">
    <property type="entry name" value="DapA-like"/>
</dbReference>
<dbReference type="GO" id="GO:0005829">
    <property type="term" value="C:cytosol"/>
    <property type="evidence" value="ECO:0007669"/>
    <property type="project" value="TreeGrafter"/>
</dbReference>
<protein>
    <submittedName>
        <fullName evidence="6">Dihydrodipicolinate synthase family protein</fullName>
    </submittedName>
</protein>
<dbReference type="Proteomes" id="UP000824220">
    <property type="component" value="Unassembled WGS sequence"/>
</dbReference>
<evidence type="ECO:0000256" key="4">
    <source>
        <dbReference type="PIRSR" id="PIRSR001365-1"/>
    </source>
</evidence>
<keyword evidence="1 3" id="KW-0456">Lyase</keyword>
<keyword evidence="2" id="KW-0704">Schiff base</keyword>
<evidence type="ECO:0000256" key="1">
    <source>
        <dbReference type="ARBA" id="ARBA00023239"/>
    </source>
</evidence>
<accession>A0A9D2KGZ3</accession>
<dbReference type="PROSITE" id="PS00666">
    <property type="entry name" value="DHDPS_2"/>
    <property type="match status" value="1"/>
</dbReference>
<dbReference type="SMART" id="SM01130">
    <property type="entry name" value="DHDPS"/>
    <property type="match status" value="1"/>
</dbReference>
<dbReference type="GO" id="GO:0019262">
    <property type="term" value="P:N-acetylneuraminate catabolic process"/>
    <property type="evidence" value="ECO:0007669"/>
    <property type="project" value="TreeGrafter"/>
</dbReference>